<dbReference type="RefSeq" id="WP_245997926.1">
    <property type="nucleotide sequence ID" value="NZ_RKRF01000002.1"/>
</dbReference>
<feature type="transmembrane region" description="Helical" evidence="1">
    <location>
        <begin position="47"/>
        <end position="67"/>
    </location>
</feature>
<keyword evidence="1" id="KW-1133">Transmembrane helix</keyword>
<feature type="transmembrane region" description="Helical" evidence="1">
    <location>
        <begin position="15"/>
        <end position="35"/>
    </location>
</feature>
<evidence type="ECO:0000256" key="1">
    <source>
        <dbReference type="SAM" id="Phobius"/>
    </source>
</evidence>
<evidence type="ECO:0000259" key="2">
    <source>
        <dbReference type="Pfam" id="PF02517"/>
    </source>
</evidence>
<dbReference type="GO" id="GO:0080120">
    <property type="term" value="P:CAAX-box protein maturation"/>
    <property type="evidence" value="ECO:0007669"/>
    <property type="project" value="UniProtKB-ARBA"/>
</dbReference>
<reference evidence="3 4" key="1">
    <citation type="submission" date="2018-11" db="EMBL/GenBank/DDBJ databases">
        <title>Genomic Encyclopedia of Type Strains, Phase IV (KMG-IV): sequencing the most valuable type-strain genomes for metagenomic binning, comparative biology and taxonomic classification.</title>
        <authorList>
            <person name="Goeker M."/>
        </authorList>
    </citation>
    <scope>NUCLEOTIDE SEQUENCE [LARGE SCALE GENOMIC DNA]</scope>
    <source>
        <strain evidence="3 4">DSM 18090</strain>
    </source>
</reference>
<gene>
    <name evidence="3" type="ORF">EDC24_0089</name>
</gene>
<evidence type="ECO:0000313" key="3">
    <source>
        <dbReference type="EMBL" id="RPF57041.1"/>
    </source>
</evidence>
<keyword evidence="4" id="KW-1185">Reference proteome</keyword>
<dbReference type="Proteomes" id="UP000276443">
    <property type="component" value="Unassembled WGS sequence"/>
</dbReference>
<feature type="transmembrane region" description="Helical" evidence="1">
    <location>
        <begin position="131"/>
        <end position="149"/>
    </location>
</feature>
<dbReference type="InterPro" id="IPR052710">
    <property type="entry name" value="CAAX_protease"/>
</dbReference>
<comment type="caution">
    <text evidence="3">The sequence shown here is derived from an EMBL/GenBank/DDBJ whole genome shotgun (WGS) entry which is preliminary data.</text>
</comment>
<dbReference type="PANTHER" id="PTHR36435">
    <property type="entry name" value="SLR1288 PROTEIN"/>
    <property type="match status" value="1"/>
</dbReference>
<dbReference type="Pfam" id="PF02517">
    <property type="entry name" value="Rce1-like"/>
    <property type="match status" value="1"/>
</dbReference>
<proteinExistence type="predicted"/>
<evidence type="ECO:0000313" key="4">
    <source>
        <dbReference type="Proteomes" id="UP000276443"/>
    </source>
</evidence>
<accession>A0A3N5CHK3</accession>
<feature type="domain" description="CAAX prenyl protease 2/Lysostaphin resistance protein A-like" evidence="2">
    <location>
        <begin position="130"/>
        <end position="217"/>
    </location>
</feature>
<feature type="transmembrane region" description="Helical" evidence="1">
    <location>
        <begin position="204"/>
        <end position="225"/>
    </location>
</feature>
<feature type="transmembrane region" description="Helical" evidence="1">
    <location>
        <begin position="183"/>
        <end position="199"/>
    </location>
</feature>
<name>A0A3N5CHK3_9BACI</name>
<dbReference type="EMBL" id="RKRF01000002">
    <property type="protein sequence ID" value="RPF57041.1"/>
    <property type="molecule type" value="Genomic_DNA"/>
</dbReference>
<keyword evidence="1" id="KW-0812">Transmembrane</keyword>
<feature type="transmembrane region" description="Helical" evidence="1">
    <location>
        <begin position="88"/>
        <end position="111"/>
    </location>
</feature>
<dbReference type="InterPro" id="IPR003675">
    <property type="entry name" value="Rce1/LyrA-like_dom"/>
</dbReference>
<protein>
    <recommendedName>
        <fullName evidence="2">CAAX prenyl protease 2/Lysostaphin resistance protein A-like domain-containing protein</fullName>
    </recommendedName>
</protein>
<feature type="transmembrane region" description="Helical" evidence="1">
    <location>
        <begin position="161"/>
        <end position="177"/>
    </location>
</feature>
<dbReference type="AlphaFoldDB" id="A0A3N5CHK3"/>
<dbReference type="PANTHER" id="PTHR36435:SF6">
    <property type="entry name" value="ABORTIVE INFECTION PROTEIN"/>
    <property type="match status" value="1"/>
</dbReference>
<dbReference type="GO" id="GO:0004175">
    <property type="term" value="F:endopeptidase activity"/>
    <property type="evidence" value="ECO:0007669"/>
    <property type="project" value="UniProtKB-ARBA"/>
</dbReference>
<sequence length="247" mass="28300">MIEMKKGTIFLPRRYWYIILIYIGAQLFPAVGVPIGYFMLDLSENDAMVYSTILGMFIATLFIIKLLMPERNEMRSGPAYGKMVLWSILGVFLAFMAQYIASLINISLLGIDPTEGSENTAQIMEIIEQNIYFIILPIIFAPLLEEIIFRKIIFGQLYKKINFFFAAVLSSVVFSILHLDFTFFLTYLAMGLVFAYLYVKTKRIIVPILVHMAMNAIVVTMNVLIDVEDLERQLEQYQNAAMFFIGG</sequence>
<organism evidence="3 4">
    <name type="scientific">Aquisalibacillus elongatus</name>
    <dbReference type="NCBI Taxonomy" id="485577"/>
    <lineage>
        <taxon>Bacteria</taxon>
        <taxon>Bacillati</taxon>
        <taxon>Bacillota</taxon>
        <taxon>Bacilli</taxon>
        <taxon>Bacillales</taxon>
        <taxon>Bacillaceae</taxon>
        <taxon>Aquisalibacillus</taxon>
    </lineage>
</organism>
<keyword evidence="1" id="KW-0472">Membrane</keyword>